<sequence>MDKLILTIATTLHEQRSYSSIFHILKGKKSSQTIQDIHLFSLTAYFSILPKLSKEQFMERLNSLRDDQYISLDTELIKVTSSGLNKMHNAPILFPFLNGWSFHKVTKERWEKMNLLIQVVSNALSQNKNYIPIVQDEKVQKELKFFLASHLTSQTLKEFAHTLLEECSVVFEEMETAPTLLIKKLSGVKTSGQTMYQLADEWNVSEIEMQLMWLHAWHEWMAIYERLQPPLLSMLLQTTNNVSLYTSSTQHTKRLLDMGNSLEDVASIRGLKKSTIEDHVIELALMDPHFDSSILLTQEEERLINEAIETLQVQRLKPIKESVGDAISYFQIRLCIARRGKNELT</sequence>
<evidence type="ECO:0000313" key="2">
    <source>
        <dbReference type="EMBL" id="QPC46731.1"/>
    </source>
</evidence>
<dbReference type="RefSeq" id="WP_239674265.1">
    <property type="nucleotide sequence ID" value="NZ_CP049742.1"/>
</dbReference>
<keyword evidence="3" id="KW-1185">Reference proteome</keyword>
<dbReference type="EMBL" id="CP049742">
    <property type="protein sequence ID" value="QPC46731.1"/>
    <property type="molecule type" value="Genomic_DNA"/>
</dbReference>
<protein>
    <recommendedName>
        <fullName evidence="1">Helicase Helix-turn-helix domain-containing protein</fullName>
    </recommendedName>
</protein>
<evidence type="ECO:0000313" key="3">
    <source>
        <dbReference type="Proteomes" id="UP000593626"/>
    </source>
</evidence>
<name>A0A7S8HFP3_9BACI</name>
<dbReference type="AlphaFoldDB" id="A0A7S8HFP3"/>
<dbReference type="InterPro" id="IPR029491">
    <property type="entry name" value="Helicase_HTH"/>
</dbReference>
<dbReference type="Pfam" id="PF14493">
    <property type="entry name" value="HTH_40"/>
    <property type="match status" value="1"/>
</dbReference>
<proteinExistence type="predicted"/>
<dbReference type="PIRSF" id="PIRSF021350">
    <property type="entry name" value="UCP021350"/>
    <property type="match status" value="1"/>
</dbReference>
<evidence type="ECO:0000259" key="1">
    <source>
        <dbReference type="Pfam" id="PF14493"/>
    </source>
</evidence>
<accession>A0A7S8HFP3</accession>
<reference evidence="2 3" key="1">
    <citation type="submission" date="2019-07" db="EMBL/GenBank/DDBJ databases">
        <title>Genome sequence of 2 isolates from Red Sea Mangroves.</title>
        <authorList>
            <person name="Sefrji F."/>
            <person name="Michoud G."/>
            <person name="Merlino G."/>
            <person name="Daffonchio D."/>
        </authorList>
    </citation>
    <scope>NUCLEOTIDE SEQUENCE [LARGE SCALE GENOMIC DNA]</scope>
    <source>
        <strain evidence="2 3">R1DC41</strain>
    </source>
</reference>
<dbReference type="Proteomes" id="UP000593626">
    <property type="component" value="Chromosome"/>
</dbReference>
<dbReference type="InterPro" id="IPR008308">
    <property type="entry name" value="YpbB-like"/>
</dbReference>
<dbReference type="KEGG" id="mcui:G8O30_07020"/>
<feature type="domain" description="Helicase Helix-turn-helix" evidence="1">
    <location>
        <begin position="248"/>
        <end position="336"/>
    </location>
</feature>
<gene>
    <name evidence="2" type="ORF">G8O30_07020</name>
</gene>
<organism evidence="2 3">
    <name type="scientific">Mangrovibacillus cuniculi</name>
    <dbReference type="NCBI Taxonomy" id="2593652"/>
    <lineage>
        <taxon>Bacteria</taxon>
        <taxon>Bacillati</taxon>
        <taxon>Bacillota</taxon>
        <taxon>Bacilli</taxon>
        <taxon>Bacillales</taxon>
        <taxon>Bacillaceae</taxon>
        <taxon>Mangrovibacillus</taxon>
    </lineage>
</organism>